<dbReference type="PROSITE" id="PS51318">
    <property type="entry name" value="TAT"/>
    <property type="match status" value="1"/>
</dbReference>
<dbReference type="Pfam" id="PF02776">
    <property type="entry name" value="TPP_enzyme_N"/>
    <property type="match status" value="1"/>
</dbReference>
<sequence>MTGLNQMSADVTETGPGEAETAKKVTPTSRRSFLLGATAAGGLLPLQTAAAKAATTAPADHAITVPAEFATAANTALPKITFPMTGADVFAAACKNEEVAALLCCPGNYKVIHAIAEQGIPVYSGRNELAMCAAADAFIRITGEMAVTSGTEGPGFTTMIMGIANANAARTPLLVLASNTSVKDDDTEAGIQVGEQQSVTTNLRKYGKRLITPQRVHEYAGYAFRQLRTGIPRPVHIDFTNEVTDARFKSAGDLSFFFDKTKYRSESKPYPNPADIKTAIQMLGAAKRPIIVSSTGVFYSKAWDALRKFAEKASIPVCESGAMRGQFPDDHPLSADRSPTALSSADLVFFVGQYCMPTIGEYAFGPEAKYIRIQPTAEDVGRNIPIDLGIVADERATMEALAEAASAASRPDWLNEIHAARAKFEDENEAIYKLGAAFGDAVHPAVIGKELAAFLQGGNIPKEQTTIAQGGFGIARYTRRWLRAFRPGQIMNGNYQYGPVGLDIGYTVGVAAAVRQGAGVQAPYKGKPIVCITGDAGFGYTGLEVETMAKYRMPVVIIIYNNNAWGTWYPQADEVHRAPIHLFQENLRYDKVAEALGGRGEYVTRPEDFRPALERAWKVASEESLPVVINCQGRKEFWLRSKTSPGFLGKVEPGCMSYYH</sequence>
<dbReference type="InterPro" id="IPR012001">
    <property type="entry name" value="Thiamin_PyroP_enz_TPP-bd_dom"/>
</dbReference>
<dbReference type="SUPFAM" id="SSF52518">
    <property type="entry name" value="Thiamin diphosphate-binding fold (THDP-binding)"/>
    <property type="match status" value="2"/>
</dbReference>
<dbReference type="InterPro" id="IPR045229">
    <property type="entry name" value="TPP_enz"/>
</dbReference>
<evidence type="ECO:0000256" key="4">
    <source>
        <dbReference type="RuleBase" id="RU362132"/>
    </source>
</evidence>
<dbReference type="Pfam" id="PF00205">
    <property type="entry name" value="TPP_enzyme_M"/>
    <property type="match status" value="1"/>
</dbReference>
<evidence type="ECO:0000259" key="6">
    <source>
        <dbReference type="Pfam" id="PF00205"/>
    </source>
</evidence>
<evidence type="ECO:0000313" key="9">
    <source>
        <dbReference type="EMBL" id="GLS42967.1"/>
    </source>
</evidence>
<comment type="caution">
    <text evidence="9">The sequence shown here is derived from an EMBL/GenBank/DDBJ whole genome shotgun (WGS) entry which is preliminary data.</text>
</comment>
<evidence type="ECO:0000259" key="8">
    <source>
        <dbReference type="Pfam" id="PF02776"/>
    </source>
</evidence>
<dbReference type="InterPro" id="IPR029061">
    <property type="entry name" value="THDP-binding"/>
</dbReference>
<dbReference type="InterPro" id="IPR029035">
    <property type="entry name" value="DHS-like_NAD/FAD-binding_dom"/>
</dbReference>
<dbReference type="InterPro" id="IPR006311">
    <property type="entry name" value="TAT_signal"/>
</dbReference>
<name>A0ABQ6CXX5_9HYPH</name>
<evidence type="ECO:0000313" key="10">
    <source>
        <dbReference type="Proteomes" id="UP001156881"/>
    </source>
</evidence>
<evidence type="ECO:0000256" key="3">
    <source>
        <dbReference type="ARBA" id="ARBA00023052"/>
    </source>
</evidence>
<feature type="domain" description="Thiamine pyrophosphate enzyme N-terminal TPP-binding" evidence="8">
    <location>
        <begin position="84"/>
        <end position="188"/>
    </location>
</feature>
<feature type="compositionally biased region" description="Polar residues" evidence="5">
    <location>
        <begin position="1"/>
        <end position="11"/>
    </location>
</feature>
<dbReference type="CDD" id="cd07035">
    <property type="entry name" value="TPP_PYR_POX_like"/>
    <property type="match status" value="1"/>
</dbReference>
<keyword evidence="3 4" id="KW-0786">Thiamine pyrophosphate</keyword>
<organism evidence="9 10">
    <name type="scientific">Methylobacterium brachythecii</name>
    <dbReference type="NCBI Taxonomy" id="1176177"/>
    <lineage>
        <taxon>Bacteria</taxon>
        <taxon>Pseudomonadati</taxon>
        <taxon>Pseudomonadota</taxon>
        <taxon>Alphaproteobacteria</taxon>
        <taxon>Hyphomicrobiales</taxon>
        <taxon>Methylobacteriaceae</taxon>
        <taxon>Methylobacterium</taxon>
    </lineage>
</organism>
<dbReference type="PANTHER" id="PTHR18968">
    <property type="entry name" value="THIAMINE PYROPHOSPHATE ENZYMES"/>
    <property type="match status" value="1"/>
</dbReference>
<feature type="domain" description="Thiamine pyrophosphate enzyme TPP-binding" evidence="7">
    <location>
        <begin position="479"/>
        <end position="630"/>
    </location>
</feature>
<reference evidence="10" key="1">
    <citation type="journal article" date="2019" name="Int. J. Syst. Evol. Microbiol.">
        <title>The Global Catalogue of Microorganisms (GCM) 10K type strain sequencing project: providing services to taxonomists for standard genome sequencing and annotation.</title>
        <authorList>
            <consortium name="The Broad Institute Genomics Platform"/>
            <consortium name="The Broad Institute Genome Sequencing Center for Infectious Disease"/>
            <person name="Wu L."/>
            <person name="Ma J."/>
        </authorList>
    </citation>
    <scope>NUCLEOTIDE SEQUENCE [LARGE SCALE GENOMIC DNA]</scope>
    <source>
        <strain evidence="10">NBRC 107710</strain>
    </source>
</reference>
<feature type="domain" description="Thiamine pyrophosphate enzyme central" evidence="6">
    <location>
        <begin position="276"/>
        <end position="401"/>
    </location>
</feature>
<dbReference type="Pfam" id="PF02775">
    <property type="entry name" value="TPP_enzyme_C"/>
    <property type="match status" value="1"/>
</dbReference>
<dbReference type="SUPFAM" id="SSF52467">
    <property type="entry name" value="DHS-like NAD/FAD-binding domain"/>
    <property type="match status" value="1"/>
</dbReference>
<dbReference type="Proteomes" id="UP001156881">
    <property type="component" value="Unassembled WGS sequence"/>
</dbReference>
<comment type="similarity">
    <text evidence="2 4">Belongs to the TPP enzyme family.</text>
</comment>
<feature type="region of interest" description="Disordered" evidence="5">
    <location>
        <begin position="1"/>
        <end position="26"/>
    </location>
</feature>
<evidence type="ECO:0000259" key="7">
    <source>
        <dbReference type="Pfam" id="PF02775"/>
    </source>
</evidence>
<proteinExistence type="inferred from homology"/>
<dbReference type="InterPro" id="IPR011766">
    <property type="entry name" value="TPP_enzyme_TPP-bd"/>
</dbReference>
<dbReference type="PANTHER" id="PTHR18968:SF166">
    <property type="entry name" value="2-HYDROXYACYL-COA LYASE 2"/>
    <property type="match status" value="1"/>
</dbReference>
<dbReference type="Gene3D" id="3.40.50.970">
    <property type="match status" value="2"/>
</dbReference>
<dbReference type="EMBL" id="BSPG01000003">
    <property type="protein sequence ID" value="GLS42967.1"/>
    <property type="molecule type" value="Genomic_DNA"/>
</dbReference>
<evidence type="ECO:0000256" key="1">
    <source>
        <dbReference type="ARBA" id="ARBA00001964"/>
    </source>
</evidence>
<protein>
    <recommendedName>
        <fullName evidence="11">Thiamine pyrophosphate-binding protein</fullName>
    </recommendedName>
</protein>
<dbReference type="InterPro" id="IPR012000">
    <property type="entry name" value="Thiamin_PyroP_enz_cen_dom"/>
</dbReference>
<dbReference type="Gene3D" id="3.40.50.1220">
    <property type="entry name" value="TPP-binding domain"/>
    <property type="match status" value="1"/>
</dbReference>
<evidence type="ECO:0000256" key="2">
    <source>
        <dbReference type="ARBA" id="ARBA00007812"/>
    </source>
</evidence>
<keyword evidence="10" id="KW-1185">Reference proteome</keyword>
<accession>A0ABQ6CXX5</accession>
<evidence type="ECO:0000256" key="5">
    <source>
        <dbReference type="SAM" id="MobiDB-lite"/>
    </source>
</evidence>
<evidence type="ECO:0008006" key="11">
    <source>
        <dbReference type="Google" id="ProtNLM"/>
    </source>
</evidence>
<comment type="cofactor">
    <cofactor evidence="1">
        <name>thiamine diphosphate</name>
        <dbReference type="ChEBI" id="CHEBI:58937"/>
    </cofactor>
</comment>
<gene>
    <name evidence="9" type="ORF">GCM10007884_09520</name>
</gene>